<evidence type="ECO:0000313" key="1">
    <source>
        <dbReference type="EMBL" id="QHT31375.1"/>
    </source>
</evidence>
<organism evidence="1">
    <name type="scientific">viral metagenome</name>
    <dbReference type="NCBI Taxonomy" id="1070528"/>
    <lineage>
        <taxon>unclassified sequences</taxon>
        <taxon>metagenomes</taxon>
        <taxon>organismal metagenomes</taxon>
    </lineage>
</organism>
<name>A0A6C0EVT1_9ZZZZ</name>
<protein>
    <submittedName>
        <fullName evidence="1">Uncharacterized protein</fullName>
    </submittedName>
</protein>
<dbReference type="AlphaFoldDB" id="A0A6C0EVT1"/>
<proteinExistence type="predicted"/>
<sequence>MTTELTKNDYIKILEYYKEPIPNKNSLIKNNAQKILSKKLCRCIKKVDKINEGRSIGICTKSVFTRKGYKRGTFNCNKKSVVHLKKYNLFKNTRKHKIK</sequence>
<accession>A0A6C0EVT1</accession>
<reference evidence="1" key="1">
    <citation type="journal article" date="2020" name="Nature">
        <title>Giant virus diversity and host interactions through global metagenomics.</title>
        <authorList>
            <person name="Schulz F."/>
            <person name="Roux S."/>
            <person name="Paez-Espino D."/>
            <person name="Jungbluth S."/>
            <person name="Walsh D.A."/>
            <person name="Denef V.J."/>
            <person name="McMahon K.D."/>
            <person name="Konstantinidis K.T."/>
            <person name="Eloe-Fadrosh E.A."/>
            <person name="Kyrpides N.C."/>
            <person name="Woyke T."/>
        </authorList>
    </citation>
    <scope>NUCLEOTIDE SEQUENCE</scope>
    <source>
        <strain evidence="1">GVMAG-M-3300009155-2</strain>
    </source>
</reference>
<dbReference type="EMBL" id="MN738918">
    <property type="protein sequence ID" value="QHT31375.1"/>
    <property type="molecule type" value="Genomic_DNA"/>
</dbReference>